<dbReference type="PROSITE" id="PS50237">
    <property type="entry name" value="HECT"/>
    <property type="match status" value="1"/>
</dbReference>
<keyword evidence="1 4" id="KW-0808">Transferase</keyword>
<dbReference type="PANTHER" id="PTHR45670:SF1">
    <property type="entry name" value="E3 UBIQUITIN-PROTEIN LIGASE HECTD1"/>
    <property type="match status" value="1"/>
</dbReference>
<evidence type="ECO:0000313" key="7">
    <source>
        <dbReference type="Proteomes" id="UP001626550"/>
    </source>
</evidence>
<feature type="active site" description="Glycyl thioester intermediate" evidence="3">
    <location>
        <position position="326"/>
    </location>
</feature>
<sequence>MMVAMRIKVFRNQDVGPVEMETAGLHRVHSTPNTTLWEDKRPAKPLEDPLDSDLWSMQGYLADPVHEAARRRNSHCADLVAGPEPNAQHWLTGLLDLDDMAEIYPERGRFLNSVCSFVLEKRALERRCQSGNVPPERLASLALDCLGTEDLDDLCLEMEFKPSSRIFGVDSYPLTDTGSQSREVNLDNLDEYLRKTLEFALDEGIRKQMEAFVTGFERVFPVAWLALFNGPELSHLISGDASVSWTREELLMYTLPGRGYSPSSPTYKMLIDVLLQMNVKERRAFLRFTTGSSTLPIGGLKNLQPHIQVVRKELKDSGPYPSVNTCRHYLKLPPYDTPEELKARLMAATKEIGFYLN</sequence>
<reference evidence="6 7" key="1">
    <citation type="submission" date="2024-11" db="EMBL/GenBank/DDBJ databases">
        <title>Adaptive evolution of stress response genes in parasites aligns with host niche diversity.</title>
        <authorList>
            <person name="Hahn C."/>
            <person name="Resl P."/>
        </authorList>
    </citation>
    <scope>NUCLEOTIDE SEQUENCE [LARGE SCALE GENOMIC DNA]</scope>
    <source>
        <strain evidence="6">EGGRZ-B1_66</strain>
        <tissue evidence="6">Body</tissue>
    </source>
</reference>
<comment type="pathway">
    <text evidence="4">Protein modification; protein ubiquitination.</text>
</comment>
<dbReference type="EMBL" id="JBJKFK010002354">
    <property type="protein sequence ID" value="KAL3311233.1"/>
    <property type="molecule type" value="Genomic_DNA"/>
</dbReference>
<evidence type="ECO:0000256" key="3">
    <source>
        <dbReference type="PROSITE-ProRule" id="PRU00104"/>
    </source>
</evidence>
<dbReference type="GO" id="GO:0061630">
    <property type="term" value="F:ubiquitin protein ligase activity"/>
    <property type="evidence" value="ECO:0007669"/>
    <property type="project" value="UniProtKB-UniRule"/>
</dbReference>
<dbReference type="AlphaFoldDB" id="A0ABD2PVW4"/>
<protein>
    <recommendedName>
        <fullName evidence="4">E3 ubiquitin-protein ligase</fullName>
        <ecNumber evidence="4">2.3.2.26</ecNumber>
    </recommendedName>
</protein>
<keyword evidence="2 3" id="KW-0833">Ubl conjugation pathway</keyword>
<dbReference type="Proteomes" id="UP001626550">
    <property type="component" value="Unassembled WGS sequence"/>
</dbReference>
<comment type="catalytic activity">
    <reaction evidence="4">
        <text>S-ubiquitinyl-[E2 ubiquitin-conjugating enzyme]-L-cysteine + [acceptor protein]-L-lysine = [E2 ubiquitin-conjugating enzyme]-L-cysteine + N(6)-ubiquitinyl-[acceptor protein]-L-lysine.</text>
        <dbReference type="EC" id="2.3.2.26"/>
    </reaction>
</comment>
<evidence type="ECO:0000256" key="1">
    <source>
        <dbReference type="ARBA" id="ARBA00022679"/>
    </source>
</evidence>
<dbReference type="Gene3D" id="3.30.2410.10">
    <property type="entry name" value="Hect, E3 ligase catalytic domain"/>
    <property type="match status" value="1"/>
</dbReference>
<dbReference type="GO" id="GO:0006511">
    <property type="term" value="P:ubiquitin-dependent protein catabolic process"/>
    <property type="evidence" value="ECO:0007669"/>
    <property type="project" value="UniProtKB-UniRule"/>
</dbReference>
<evidence type="ECO:0000313" key="6">
    <source>
        <dbReference type="EMBL" id="KAL3311233.1"/>
    </source>
</evidence>
<gene>
    <name evidence="6" type="ORF">Ciccas_010190</name>
</gene>
<feature type="domain" description="HECT" evidence="5">
    <location>
        <begin position="178"/>
        <end position="357"/>
    </location>
</feature>
<evidence type="ECO:0000256" key="2">
    <source>
        <dbReference type="ARBA" id="ARBA00022786"/>
    </source>
</evidence>
<comment type="function">
    <text evidence="4">E3 ubiquitin-protein ligase which accepts ubiquitin from an E2 ubiquitin-conjugating enzyme in the form of a thioester and then directly transfers the ubiquitin to targeted substrates.</text>
</comment>
<dbReference type="InterPro" id="IPR045322">
    <property type="entry name" value="HECTD1/TRIP12-like"/>
</dbReference>
<evidence type="ECO:0000259" key="5">
    <source>
        <dbReference type="PROSITE" id="PS50237"/>
    </source>
</evidence>
<dbReference type="SUPFAM" id="SSF56204">
    <property type="entry name" value="Hect, E3 ligase catalytic domain"/>
    <property type="match status" value="1"/>
</dbReference>
<proteinExistence type="inferred from homology"/>
<dbReference type="Pfam" id="PF00632">
    <property type="entry name" value="HECT"/>
    <property type="match status" value="1"/>
</dbReference>
<dbReference type="InterPro" id="IPR035983">
    <property type="entry name" value="Hect_E3_ubiquitin_ligase"/>
</dbReference>
<comment type="similarity">
    <text evidence="4">Belongs to the UPL family. K-HECT subfamily.</text>
</comment>
<dbReference type="PANTHER" id="PTHR45670">
    <property type="entry name" value="E3 UBIQUITIN-PROTEIN LIGASE TRIP12"/>
    <property type="match status" value="1"/>
</dbReference>
<dbReference type="Gene3D" id="3.30.2160.10">
    <property type="entry name" value="Hect, E3 ligase catalytic domain"/>
    <property type="match status" value="1"/>
</dbReference>
<evidence type="ECO:0000256" key="4">
    <source>
        <dbReference type="RuleBase" id="RU369009"/>
    </source>
</evidence>
<dbReference type="SMART" id="SM00119">
    <property type="entry name" value="HECTc"/>
    <property type="match status" value="1"/>
</dbReference>
<dbReference type="EC" id="2.3.2.26" evidence="4"/>
<organism evidence="6 7">
    <name type="scientific">Cichlidogyrus casuarinus</name>
    <dbReference type="NCBI Taxonomy" id="1844966"/>
    <lineage>
        <taxon>Eukaryota</taxon>
        <taxon>Metazoa</taxon>
        <taxon>Spiralia</taxon>
        <taxon>Lophotrochozoa</taxon>
        <taxon>Platyhelminthes</taxon>
        <taxon>Monogenea</taxon>
        <taxon>Monopisthocotylea</taxon>
        <taxon>Dactylogyridea</taxon>
        <taxon>Ancyrocephalidae</taxon>
        <taxon>Cichlidogyrus</taxon>
    </lineage>
</organism>
<accession>A0ABD2PVW4</accession>
<dbReference type="Gene3D" id="3.90.1750.10">
    <property type="entry name" value="Hect, E3 ligase catalytic domains"/>
    <property type="match status" value="1"/>
</dbReference>
<dbReference type="InterPro" id="IPR000569">
    <property type="entry name" value="HECT_dom"/>
</dbReference>
<keyword evidence="7" id="KW-1185">Reference proteome</keyword>
<name>A0ABD2PVW4_9PLAT</name>
<comment type="caution">
    <text evidence="6">The sequence shown here is derived from an EMBL/GenBank/DDBJ whole genome shotgun (WGS) entry which is preliminary data.</text>
</comment>